<dbReference type="AlphaFoldDB" id="A0A9D4FVC6"/>
<accession>A0A9D4FVC6</accession>
<gene>
    <name evidence="2" type="ORF">DPMN_132024</name>
</gene>
<organism evidence="2 3">
    <name type="scientific">Dreissena polymorpha</name>
    <name type="common">Zebra mussel</name>
    <name type="synonym">Mytilus polymorpha</name>
    <dbReference type="NCBI Taxonomy" id="45954"/>
    <lineage>
        <taxon>Eukaryota</taxon>
        <taxon>Metazoa</taxon>
        <taxon>Spiralia</taxon>
        <taxon>Lophotrochozoa</taxon>
        <taxon>Mollusca</taxon>
        <taxon>Bivalvia</taxon>
        <taxon>Autobranchia</taxon>
        <taxon>Heteroconchia</taxon>
        <taxon>Euheterodonta</taxon>
        <taxon>Imparidentia</taxon>
        <taxon>Neoheterodontei</taxon>
        <taxon>Myida</taxon>
        <taxon>Dreissenoidea</taxon>
        <taxon>Dreissenidae</taxon>
        <taxon>Dreissena</taxon>
    </lineage>
</organism>
<dbReference type="Proteomes" id="UP000828390">
    <property type="component" value="Unassembled WGS sequence"/>
</dbReference>
<evidence type="ECO:0000313" key="2">
    <source>
        <dbReference type="EMBL" id="KAH3803756.1"/>
    </source>
</evidence>
<evidence type="ECO:0000256" key="1">
    <source>
        <dbReference type="SAM" id="MobiDB-lite"/>
    </source>
</evidence>
<comment type="caution">
    <text evidence="2">The sequence shown here is derived from an EMBL/GenBank/DDBJ whole genome shotgun (WGS) entry which is preliminary data.</text>
</comment>
<name>A0A9D4FVC6_DREPO</name>
<proteinExistence type="predicted"/>
<reference evidence="2" key="1">
    <citation type="journal article" date="2019" name="bioRxiv">
        <title>The Genome of the Zebra Mussel, Dreissena polymorpha: A Resource for Invasive Species Research.</title>
        <authorList>
            <person name="McCartney M.A."/>
            <person name="Auch B."/>
            <person name="Kono T."/>
            <person name="Mallez S."/>
            <person name="Zhang Y."/>
            <person name="Obille A."/>
            <person name="Becker A."/>
            <person name="Abrahante J.E."/>
            <person name="Garbe J."/>
            <person name="Badalamenti J.P."/>
            <person name="Herman A."/>
            <person name="Mangelson H."/>
            <person name="Liachko I."/>
            <person name="Sullivan S."/>
            <person name="Sone E.D."/>
            <person name="Koren S."/>
            <person name="Silverstein K.A.T."/>
            <person name="Beckman K.B."/>
            <person name="Gohl D.M."/>
        </authorList>
    </citation>
    <scope>NUCLEOTIDE SEQUENCE</scope>
    <source>
        <strain evidence="2">Duluth1</strain>
        <tissue evidence="2">Whole animal</tissue>
    </source>
</reference>
<feature type="region of interest" description="Disordered" evidence="1">
    <location>
        <begin position="30"/>
        <end position="65"/>
    </location>
</feature>
<reference evidence="2" key="2">
    <citation type="submission" date="2020-11" db="EMBL/GenBank/DDBJ databases">
        <authorList>
            <person name="McCartney M.A."/>
            <person name="Auch B."/>
            <person name="Kono T."/>
            <person name="Mallez S."/>
            <person name="Becker A."/>
            <person name="Gohl D.M."/>
            <person name="Silverstein K.A.T."/>
            <person name="Koren S."/>
            <person name="Bechman K.B."/>
            <person name="Herman A."/>
            <person name="Abrahante J.E."/>
            <person name="Garbe J."/>
        </authorList>
    </citation>
    <scope>NUCLEOTIDE SEQUENCE</scope>
    <source>
        <strain evidence="2">Duluth1</strain>
        <tissue evidence="2">Whole animal</tissue>
    </source>
</reference>
<sequence length="65" mass="7718">MRRRMMRPLFRVCAVCLKEFLRIFRKDIKPNRKRAKSQNKVKYLPSTAAGNPMPGEQRKTNRAAR</sequence>
<evidence type="ECO:0000313" key="3">
    <source>
        <dbReference type="Proteomes" id="UP000828390"/>
    </source>
</evidence>
<dbReference type="EMBL" id="JAIWYP010000006">
    <property type="protein sequence ID" value="KAH3803756.1"/>
    <property type="molecule type" value="Genomic_DNA"/>
</dbReference>
<protein>
    <submittedName>
        <fullName evidence="2">Uncharacterized protein</fullName>
    </submittedName>
</protein>
<keyword evidence="3" id="KW-1185">Reference proteome</keyword>
<feature type="non-terminal residue" evidence="2">
    <location>
        <position position="1"/>
    </location>
</feature>